<name>A0AAJ5YWU4_9BASI</name>
<dbReference type="PANTHER" id="PTHR47396">
    <property type="entry name" value="TYPE I RESTRICTION ENZYME ECOKI R PROTEIN"/>
    <property type="match status" value="1"/>
</dbReference>
<evidence type="ECO:0000256" key="1">
    <source>
        <dbReference type="ARBA" id="ARBA00022806"/>
    </source>
</evidence>
<organism evidence="4 5">
    <name type="scientific">Malassezia arunalokei</name>
    <dbReference type="NCBI Taxonomy" id="1514897"/>
    <lineage>
        <taxon>Eukaryota</taxon>
        <taxon>Fungi</taxon>
        <taxon>Dikarya</taxon>
        <taxon>Basidiomycota</taxon>
        <taxon>Ustilaginomycotina</taxon>
        <taxon>Malasseziomycetes</taxon>
        <taxon>Malasseziales</taxon>
        <taxon>Malasseziaceae</taxon>
        <taxon>Malassezia</taxon>
    </lineage>
</organism>
<dbReference type="GO" id="GO:0070125">
    <property type="term" value="P:mitochondrial translational elongation"/>
    <property type="evidence" value="ECO:0007669"/>
    <property type="project" value="TreeGrafter"/>
</dbReference>
<dbReference type="SMART" id="SM00487">
    <property type="entry name" value="DEXDc"/>
    <property type="match status" value="1"/>
</dbReference>
<dbReference type="InterPro" id="IPR050742">
    <property type="entry name" value="Helicase_Restrict-Modif_Enz"/>
</dbReference>
<dbReference type="CDD" id="cd18799">
    <property type="entry name" value="SF2_C_EcoAI-like"/>
    <property type="match status" value="1"/>
</dbReference>
<dbReference type="InterPro" id="IPR014001">
    <property type="entry name" value="Helicase_ATP-bd"/>
</dbReference>
<dbReference type="GO" id="GO:0005524">
    <property type="term" value="F:ATP binding"/>
    <property type="evidence" value="ECO:0007669"/>
    <property type="project" value="InterPro"/>
</dbReference>
<dbReference type="Proteomes" id="UP001217582">
    <property type="component" value="Chromosome 1"/>
</dbReference>
<accession>A0AAJ5YWU4</accession>
<reference evidence="4 5" key="1">
    <citation type="submission" date="2023-03" db="EMBL/GenBank/DDBJ databases">
        <title>Mating type loci evolution in Malassezia.</title>
        <authorList>
            <person name="Coelho M.A."/>
        </authorList>
    </citation>
    <scope>NUCLEOTIDE SEQUENCE [LARGE SCALE GENOMIC DNA]</scope>
    <source>
        <strain evidence="4 5">CBS 13387</strain>
    </source>
</reference>
<dbReference type="InterPro" id="IPR003593">
    <property type="entry name" value="AAA+_ATPase"/>
</dbReference>
<keyword evidence="1 4" id="KW-0067">ATP-binding</keyword>
<keyword evidence="1 4" id="KW-0347">Helicase</keyword>
<dbReference type="InterPro" id="IPR001650">
    <property type="entry name" value="Helicase_C-like"/>
</dbReference>
<dbReference type="SUPFAM" id="SSF52540">
    <property type="entry name" value="P-loop containing nucleoside triphosphate hydrolases"/>
    <property type="match status" value="1"/>
</dbReference>
<feature type="domain" description="Helicase C-terminal" evidence="3">
    <location>
        <begin position="259"/>
        <end position="399"/>
    </location>
</feature>
<dbReference type="PROSITE" id="PS51192">
    <property type="entry name" value="HELICASE_ATP_BIND_1"/>
    <property type="match status" value="1"/>
</dbReference>
<gene>
    <name evidence="4" type="primary">irc3</name>
    <name evidence="4" type="ORF">MARU1_000631</name>
</gene>
<dbReference type="GO" id="GO:0061749">
    <property type="term" value="F:forked DNA-dependent helicase activity"/>
    <property type="evidence" value="ECO:0007669"/>
    <property type="project" value="TreeGrafter"/>
</dbReference>
<dbReference type="InterPro" id="IPR027417">
    <property type="entry name" value="P-loop_NTPase"/>
</dbReference>
<evidence type="ECO:0000259" key="3">
    <source>
        <dbReference type="PROSITE" id="PS51194"/>
    </source>
</evidence>
<dbReference type="SMART" id="SM00382">
    <property type="entry name" value="AAA"/>
    <property type="match status" value="1"/>
</dbReference>
<dbReference type="Gene3D" id="3.40.50.300">
    <property type="entry name" value="P-loop containing nucleotide triphosphate hydrolases"/>
    <property type="match status" value="2"/>
</dbReference>
<protein>
    <submittedName>
        <fullName evidence="4">ATP-dependent helicase IRC3</fullName>
    </submittedName>
</protein>
<feature type="domain" description="Helicase ATP-binding" evidence="2">
    <location>
        <begin position="33"/>
        <end position="199"/>
    </location>
</feature>
<dbReference type="GO" id="GO:0032042">
    <property type="term" value="P:mitochondrial DNA metabolic process"/>
    <property type="evidence" value="ECO:0007669"/>
    <property type="project" value="TreeGrafter"/>
</dbReference>
<dbReference type="EMBL" id="CP119916">
    <property type="protein sequence ID" value="WFD14625.1"/>
    <property type="molecule type" value="Genomic_DNA"/>
</dbReference>
<dbReference type="Pfam" id="PF04851">
    <property type="entry name" value="ResIII"/>
    <property type="match status" value="1"/>
</dbReference>
<evidence type="ECO:0000313" key="4">
    <source>
        <dbReference type="EMBL" id="WFD14625.1"/>
    </source>
</evidence>
<dbReference type="GO" id="GO:0000403">
    <property type="term" value="F:Y-form DNA binding"/>
    <property type="evidence" value="ECO:0007669"/>
    <property type="project" value="TreeGrafter"/>
</dbReference>
<dbReference type="AlphaFoldDB" id="A0AAJ5YWU4"/>
<dbReference type="PROSITE" id="PS51194">
    <property type="entry name" value="HELICASE_CTER"/>
    <property type="match status" value="1"/>
</dbReference>
<dbReference type="InterPro" id="IPR006935">
    <property type="entry name" value="Helicase/UvrB_N"/>
</dbReference>
<dbReference type="Pfam" id="PF00271">
    <property type="entry name" value="Helicase_C"/>
    <property type="match status" value="1"/>
</dbReference>
<keyword evidence="5" id="KW-1185">Reference proteome</keyword>
<dbReference type="SMART" id="SM00490">
    <property type="entry name" value="HELICc"/>
    <property type="match status" value="1"/>
</dbReference>
<dbReference type="GO" id="GO:0016787">
    <property type="term" value="F:hydrolase activity"/>
    <property type="evidence" value="ECO:0007669"/>
    <property type="project" value="InterPro"/>
</dbReference>
<dbReference type="GO" id="GO:0036121">
    <property type="term" value="F:double-stranded DNA helicase activity"/>
    <property type="evidence" value="ECO:0007669"/>
    <property type="project" value="TreeGrafter"/>
</dbReference>
<keyword evidence="1 4" id="KW-0378">Hydrolase</keyword>
<proteinExistence type="predicted"/>
<sequence length="620" mass="69262">MWWLWRRWSRWARTYATSLRPYQHECVHACIQALEERGLTRIGVSAPTGSGKTTMFLELVSRLGRGGHGARHALILVNGITLAQQAAERARYMFPHMSVEMDQGARHVASGQADITVGTVQSLRQRLAKYDPSAFKCVIVDEAHHSTSPSYQAILSHFHCDLSPEPVTKVRTPIIGFSATFTRHDGVALGRIYEEIVYHKDFLDLMSEKWLCPIRFTLVRAGFDLSRVSSASGDYVPSSLARVVNQAPMNEVVVRSWIDLAWQKRRMTLVFAVDVAHVHALVGEFRARGIDARGIHGGMSLGERDALLQAFREHAFPVLVNCAILTEGADIPAIDCVWLVRPTKSRNLFSQMIGRGMRQSPGKQDCLIVDVAGSVENDLACTPTLCGLDLQPMADGEVVLVHKRNSTSRPPASFMDPPQDVAYIDFDDPEALRKAMSAKPHASLASMSPYAWVDCGADTYVLGSFDGAYVKVRRVNDEWQAHYYTRNAAFWRDYAAGLSVSSPYLKRKILTSHELGHAIRGSDTFMKQVCEAAARSPLWLRHSAYWRRMPATAKSRAFLAQTLAGKGSTNVSIPDTMSQGTLQRTLIRLRHGSKALWRHAMKRHNRRQPIPRDQVQVGPL</sequence>
<evidence type="ECO:0000259" key="2">
    <source>
        <dbReference type="PROSITE" id="PS51192"/>
    </source>
</evidence>
<dbReference type="PANTHER" id="PTHR47396:SF1">
    <property type="entry name" value="ATP-DEPENDENT HELICASE IRC3-RELATED"/>
    <property type="match status" value="1"/>
</dbReference>
<keyword evidence="1 4" id="KW-0547">Nucleotide-binding</keyword>
<evidence type="ECO:0000313" key="5">
    <source>
        <dbReference type="Proteomes" id="UP001217582"/>
    </source>
</evidence>
<dbReference type="GO" id="GO:0005759">
    <property type="term" value="C:mitochondrial matrix"/>
    <property type="evidence" value="ECO:0007669"/>
    <property type="project" value="TreeGrafter"/>
</dbReference>